<organism evidence="1 2">
    <name type="scientific">Amycolatopsis carbonis</name>
    <dbReference type="NCBI Taxonomy" id="715471"/>
    <lineage>
        <taxon>Bacteria</taxon>
        <taxon>Bacillati</taxon>
        <taxon>Actinomycetota</taxon>
        <taxon>Actinomycetes</taxon>
        <taxon>Pseudonocardiales</taxon>
        <taxon>Pseudonocardiaceae</taxon>
        <taxon>Amycolatopsis</taxon>
    </lineage>
</organism>
<proteinExistence type="predicted"/>
<reference evidence="1 2" key="1">
    <citation type="submission" date="2023-06" db="EMBL/GenBank/DDBJ databases">
        <authorList>
            <person name="Oyuntsetseg B."/>
            <person name="Kim S.B."/>
        </authorList>
    </citation>
    <scope>NUCLEOTIDE SEQUENCE [LARGE SCALE GENOMIC DNA]</scope>
    <source>
        <strain evidence="1 2">2-15</strain>
    </source>
</reference>
<sequence>MTYLPGRQPDATQRLLRRGVVAGSTVFDAYTETQWVTVRAEITAQDTEPEWVRADNIVDVVPVS</sequence>
<accession>A0A9Y2IR66</accession>
<gene>
    <name evidence="1" type="ORF">QRX50_20055</name>
</gene>
<protein>
    <submittedName>
        <fullName evidence="1">Uncharacterized protein</fullName>
    </submittedName>
</protein>
<name>A0A9Y2IR66_9PSEU</name>
<dbReference type="RefSeq" id="WP_285974511.1">
    <property type="nucleotide sequence ID" value="NZ_CP127294.1"/>
</dbReference>
<dbReference type="KEGG" id="acab:QRX50_20055"/>
<dbReference type="EMBL" id="CP127294">
    <property type="protein sequence ID" value="WIX83974.1"/>
    <property type="molecule type" value="Genomic_DNA"/>
</dbReference>
<dbReference type="Proteomes" id="UP001236014">
    <property type="component" value="Chromosome"/>
</dbReference>
<evidence type="ECO:0000313" key="2">
    <source>
        <dbReference type="Proteomes" id="UP001236014"/>
    </source>
</evidence>
<keyword evidence="2" id="KW-1185">Reference proteome</keyword>
<dbReference type="AlphaFoldDB" id="A0A9Y2IR66"/>
<evidence type="ECO:0000313" key="1">
    <source>
        <dbReference type="EMBL" id="WIX83974.1"/>
    </source>
</evidence>